<evidence type="ECO:0000313" key="5">
    <source>
        <dbReference type="RefSeq" id="XP_015521561.2"/>
    </source>
</evidence>
<reference evidence="5" key="1">
    <citation type="submission" date="2025-08" db="UniProtKB">
        <authorList>
            <consortium name="RefSeq"/>
        </authorList>
    </citation>
    <scope>IDENTIFICATION</scope>
    <source>
        <tissue evidence="5">Thorax and Abdomen</tissue>
    </source>
</reference>
<feature type="region of interest" description="Disordered" evidence="3">
    <location>
        <begin position="125"/>
        <end position="145"/>
    </location>
</feature>
<organism evidence="5">
    <name type="scientific">Neodiprion lecontei</name>
    <name type="common">Redheaded pine sawfly</name>
    <dbReference type="NCBI Taxonomy" id="441921"/>
    <lineage>
        <taxon>Eukaryota</taxon>
        <taxon>Metazoa</taxon>
        <taxon>Ecdysozoa</taxon>
        <taxon>Arthropoda</taxon>
        <taxon>Hexapoda</taxon>
        <taxon>Insecta</taxon>
        <taxon>Pterygota</taxon>
        <taxon>Neoptera</taxon>
        <taxon>Endopterygota</taxon>
        <taxon>Hymenoptera</taxon>
        <taxon>Tenthredinoidea</taxon>
        <taxon>Diprionidae</taxon>
        <taxon>Diprioninae</taxon>
        <taxon>Neodiprion</taxon>
    </lineage>
</organism>
<evidence type="ECO:0000256" key="1">
    <source>
        <dbReference type="ARBA" id="ARBA00022460"/>
    </source>
</evidence>
<dbReference type="GO" id="GO:0042302">
    <property type="term" value="F:structural constituent of cuticle"/>
    <property type="evidence" value="ECO:0007669"/>
    <property type="project" value="UniProtKB-UniRule"/>
</dbReference>
<dbReference type="GeneID" id="107225562"/>
<accession>A0A6J0C2Q1</accession>
<sequence>MDVSWLIGFFLGIEFLCDRTTLAHISVLSIPRDAIGSGTQYRFQYFVRDEHGDYKTQEEAGEGGSARGSYAVEEPNGELRIVQYTTDLSGGFKAHIKVDHAGKSPSKLQEIDIPAEEMRKLMNENRRKKAEPDMPEVKSSKSYVLGPPRKMSDIVMEQAAAIREIISKEIKAEEEREGKRKGSESLVDENLGSTDVVDCDEEKTGAIISEIPPPRISSSQVQDKTKTTPPSSRRGSEETQEQSVDEVDSRDEVCGSGGCPSYSGERTAKTVSIKDQTEGKNNFQVPSDNSEIGKIGTETANLQEGDPQSPLVRVAVTSRKIDESPSLPQVAKPSPEVSGGPVKNFTFKNRIMFYKPADKSPNGSPNPNLLRTSDGVEKSVNLAGNLANENQASSGGLEEIVLYSPQAENGNQGDRKRRFIKVPYEVLRPYFASVQEEEEKKMTK</sequence>
<feature type="region of interest" description="Disordered" evidence="3">
    <location>
        <begin position="172"/>
        <end position="342"/>
    </location>
</feature>
<keyword evidence="4" id="KW-1185">Reference proteome</keyword>
<dbReference type="PROSITE" id="PS51155">
    <property type="entry name" value="CHIT_BIND_RR_2"/>
    <property type="match status" value="1"/>
</dbReference>
<proteinExistence type="predicted"/>
<dbReference type="RefSeq" id="XP_015521561.2">
    <property type="nucleotide sequence ID" value="XM_015666075.2"/>
</dbReference>
<protein>
    <submittedName>
        <fullName evidence="5">Uncharacterized protein LOC107225562</fullName>
    </submittedName>
</protein>
<dbReference type="PANTHER" id="PTHR12236">
    <property type="entry name" value="STRUCTURAL CONTITUENT OF CUTICLE"/>
    <property type="match status" value="1"/>
</dbReference>
<dbReference type="GO" id="GO:0005615">
    <property type="term" value="C:extracellular space"/>
    <property type="evidence" value="ECO:0007669"/>
    <property type="project" value="TreeGrafter"/>
</dbReference>
<keyword evidence="1 2" id="KW-0193">Cuticle</keyword>
<dbReference type="Proteomes" id="UP000829291">
    <property type="component" value="Chromosome 2"/>
</dbReference>
<feature type="compositionally biased region" description="Acidic residues" evidence="3">
    <location>
        <begin position="238"/>
        <end position="249"/>
    </location>
</feature>
<dbReference type="InParanoid" id="A0A6J0C2Q1"/>
<dbReference type="InterPro" id="IPR051217">
    <property type="entry name" value="Insect_Cuticle_Struc_Prot"/>
</dbReference>
<dbReference type="KEGG" id="nlo:107225562"/>
<evidence type="ECO:0000313" key="4">
    <source>
        <dbReference type="Proteomes" id="UP000829291"/>
    </source>
</evidence>
<dbReference type="AlphaFoldDB" id="A0A6J0C2Q1"/>
<feature type="compositionally biased region" description="Basic and acidic residues" evidence="3">
    <location>
        <begin position="172"/>
        <end position="183"/>
    </location>
</feature>
<dbReference type="Pfam" id="PF00379">
    <property type="entry name" value="Chitin_bind_4"/>
    <property type="match status" value="1"/>
</dbReference>
<dbReference type="PANTHER" id="PTHR12236:SF95">
    <property type="entry name" value="CUTICULAR PROTEIN 76BD, ISOFORM C-RELATED"/>
    <property type="match status" value="1"/>
</dbReference>
<feature type="compositionally biased region" description="Polar residues" evidence="3">
    <location>
        <begin position="269"/>
        <end position="290"/>
    </location>
</feature>
<dbReference type="OrthoDB" id="7694057at2759"/>
<dbReference type="GO" id="GO:0031012">
    <property type="term" value="C:extracellular matrix"/>
    <property type="evidence" value="ECO:0007669"/>
    <property type="project" value="TreeGrafter"/>
</dbReference>
<dbReference type="InterPro" id="IPR000618">
    <property type="entry name" value="Insect_cuticle"/>
</dbReference>
<gene>
    <name evidence="5" type="primary">LOC107225562</name>
</gene>
<name>A0A6J0C2Q1_NEOLC</name>
<evidence type="ECO:0000256" key="2">
    <source>
        <dbReference type="PROSITE-ProRule" id="PRU00497"/>
    </source>
</evidence>
<feature type="compositionally biased region" description="Basic and acidic residues" evidence="3">
    <location>
        <begin position="125"/>
        <end position="139"/>
    </location>
</feature>
<evidence type="ECO:0000256" key="3">
    <source>
        <dbReference type="SAM" id="MobiDB-lite"/>
    </source>
</evidence>